<dbReference type="GO" id="GO:0005176">
    <property type="term" value="F:ErbB-2 class receptor binding"/>
    <property type="evidence" value="ECO:0007669"/>
    <property type="project" value="TreeGrafter"/>
</dbReference>
<dbReference type="FunFam" id="2.10.25.10:FF:000143">
    <property type="entry name" value="Protein crumbs 1"/>
    <property type="match status" value="1"/>
</dbReference>
<evidence type="ECO:0000256" key="10">
    <source>
        <dbReference type="SAM" id="Phobius"/>
    </source>
</evidence>
<keyword evidence="16" id="KW-1185">Reference proteome</keyword>
<feature type="domain" description="AMOP" evidence="13">
    <location>
        <begin position="649"/>
        <end position="775"/>
    </location>
</feature>
<dbReference type="InterPro" id="IPR001881">
    <property type="entry name" value="EGF-like_Ca-bd_dom"/>
</dbReference>
<dbReference type="GO" id="GO:0007160">
    <property type="term" value="P:cell-matrix adhesion"/>
    <property type="evidence" value="ECO:0007669"/>
    <property type="project" value="InterPro"/>
</dbReference>
<gene>
    <name evidence="15" type="ORF">OFUS_LOCUS20579</name>
</gene>
<dbReference type="PROSITE" id="PS01186">
    <property type="entry name" value="EGF_2"/>
    <property type="match status" value="1"/>
</dbReference>
<comment type="caution">
    <text evidence="15">The sequence shown here is derived from an EMBL/GenBank/DDBJ whole genome shotgun (WGS) entry which is preliminary data.</text>
</comment>
<evidence type="ECO:0000259" key="13">
    <source>
        <dbReference type="PROSITE" id="PS50856"/>
    </source>
</evidence>
<evidence type="ECO:0000256" key="8">
    <source>
        <dbReference type="ARBA" id="ARBA00023180"/>
    </source>
</evidence>
<dbReference type="InterPro" id="IPR008979">
    <property type="entry name" value="Galactose-bd-like_sf"/>
</dbReference>
<evidence type="ECO:0000256" key="2">
    <source>
        <dbReference type="ARBA" id="ARBA00022536"/>
    </source>
</evidence>
<comment type="caution">
    <text evidence="9">Lacks conserved residue(s) required for the propagation of feature annotation.</text>
</comment>
<dbReference type="SMART" id="SM00179">
    <property type="entry name" value="EGF_CA"/>
    <property type="match status" value="4"/>
</dbReference>
<dbReference type="CDD" id="cd00053">
    <property type="entry name" value="EGF"/>
    <property type="match status" value="1"/>
</dbReference>
<dbReference type="InterPro" id="IPR003886">
    <property type="entry name" value="NIDO_dom"/>
</dbReference>
<dbReference type="PROSITE" id="PS01187">
    <property type="entry name" value="EGF_CA"/>
    <property type="match status" value="2"/>
</dbReference>
<feature type="domain" description="EGF-like" evidence="12">
    <location>
        <begin position="65"/>
        <end position="101"/>
    </location>
</feature>
<dbReference type="PROSITE" id="PS50856">
    <property type="entry name" value="AMOP"/>
    <property type="match status" value="1"/>
</dbReference>
<evidence type="ECO:0000256" key="4">
    <source>
        <dbReference type="ARBA" id="ARBA00022737"/>
    </source>
</evidence>
<dbReference type="Gene3D" id="2.60.120.260">
    <property type="entry name" value="Galactose-binding domain-like"/>
    <property type="match status" value="1"/>
</dbReference>
<evidence type="ECO:0000313" key="15">
    <source>
        <dbReference type="EMBL" id="CAH1796134.1"/>
    </source>
</evidence>
<evidence type="ECO:0000259" key="12">
    <source>
        <dbReference type="PROSITE" id="PS50026"/>
    </source>
</evidence>
<keyword evidence="7 9" id="KW-1015">Disulfide bond</keyword>
<dbReference type="PROSITE" id="PS50022">
    <property type="entry name" value="FA58C_3"/>
    <property type="match status" value="1"/>
</dbReference>
<keyword evidence="2 9" id="KW-0245">EGF-like domain</keyword>
<dbReference type="InterPro" id="IPR000152">
    <property type="entry name" value="EGF-type_Asp/Asn_hydroxyl_site"/>
</dbReference>
<dbReference type="PANTHER" id="PTHR13802:SF52">
    <property type="entry name" value="MUCIN-4"/>
    <property type="match status" value="1"/>
</dbReference>
<dbReference type="EMBL" id="CAIIXF020000010">
    <property type="protein sequence ID" value="CAH1796134.1"/>
    <property type="molecule type" value="Genomic_DNA"/>
</dbReference>
<keyword evidence="6 10" id="KW-0472">Membrane</keyword>
<feature type="transmembrane region" description="Helical" evidence="10">
    <location>
        <begin position="1331"/>
        <end position="1357"/>
    </location>
</feature>
<dbReference type="SMART" id="SM00181">
    <property type="entry name" value="EGF"/>
    <property type="match status" value="5"/>
</dbReference>
<dbReference type="SUPFAM" id="SSF49785">
    <property type="entry name" value="Galactose-binding domain-like"/>
    <property type="match status" value="1"/>
</dbReference>
<evidence type="ECO:0000256" key="3">
    <source>
        <dbReference type="ARBA" id="ARBA00022692"/>
    </source>
</evidence>
<dbReference type="InterPro" id="IPR000421">
    <property type="entry name" value="FA58C"/>
</dbReference>
<keyword evidence="4" id="KW-0677">Repeat</keyword>
<feature type="domain" description="F5/8 type C" evidence="11">
    <location>
        <begin position="105"/>
        <end position="248"/>
    </location>
</feature>
<dbReference type="CDD" id="cd00054">
    <property type="entry name" value="EGF_CA"/>
    <property type="match status" value="2"/>
</dbReference>
<dbReference type="Pfam" id="PF06119">
    <property type="entry name" value="NIDO"/>
    <property type="match status" value="1"/>
</dbReference>
<accession>A0A8S4PQJ7</accession>
<dbReference type="PROSITE" id="PS51233">
    <property type="entry name" value="VWFD"/>
    <property type="match status" value="1"/>
</dbReference>
<keyword evidence="8" id="KW-0325">Glycoprotein</keyword>
<name>A0A8S4PQJ7_OWEFU</name>
<dbReference type="SMART" id="SM00216">
    <property type="entry name" value="VWD"/>
    <property type="match status" value="1"/>
</dbReference>
<dbReference type="InterPro" id="IPR000742">
    <property type="entry name" value="EGF"/>
</dbReference>
<dbReference type="GO" id="GO:0016020">
    <property type="term" value="C:membrane"/>
    <property type="evidence" value="ECO:0007669"/>
    <property type="project" value="UniProtKB-SubCell"/>
</dbReference>
<dbReference type="PROSITE" id="PS01285">
    <property type="entry name" value="FA58C_1"/>
    <property type="match status" value="1"/>
</dbReference>
<dbReference type="Pfam" id="PF00008">
    <property type="entry name" value="EGF"/>
    <property type="match status" value="2"/>
</dbReference>
<evidence type="ECO:0000259" key="14">
    <source>
        <dbReference type="PROSITE" id="PS51233"/>
    </source>
</evidence>
<sequence length="1499" mass="165470">MDLYLEEEDWGPCELCPVGWSQQDGICQQQTGRMASIAASTAYCKAQAATYSELLEMCIKDLTPDNDDCRSAPCLNSATCVDAIDGFKCVCPSSHTGSFCETEVCPEVDIVPLLPAKRITMSSSLLGNSHDATMDIRLGDCGGWVPTDNNKEQFVQLDIGKRVTINTILTQGSTRWNSWVRSYTVSYQDDNGFFQKVKDTTVKTKMFNGNIDTTSVVRNQLSLEMQVLRLYPETWSGGIALKIGLASCQEMISGTCDEGWHTHGSDCNKVLEEEAQLEEQHLACASLDAAVVSPTPADTAYLLQLLSWNKLKTIYIDEVNATFTPVHKALLESVWKNDETDCPSDATEAGTLKRVYSVLHVDYAQNGSIVPAYFNVSQNVVFPTICQKSVTKCDANNCLNGGTCVQNLGETTCECPKGFTGNICGRALRDDSGLYPYGDVTIGDSEVFDEAQVIDAEVGFPCGDSIKNMIYINKNGVISFDRPLEMNVPQSLPFDRHDIIAPFWAQFKLFEKSHVYHHEYTAELNNRDTGHIFTMVEEDINTYNEVNVGSSLPVTPSFKALWVLIVTWQDMAPDDGHQQTTELNTFQAILTTNGLQSYAIIKDKPDGMNWDREQTGRKITRGISVCGQTQQISLEQPVGEPLIFKIGSVNENPATQCFTWALQQDLNVLERIIEELPSCPCTAGQLESEGVRWIPYGESEDGKQCFTSRLPSMMYKAGQSCCYVKQSGSLITSGAQSGNVHRFHESQELHREADVETYQACCVDTKWCHIFYMFRPRNNCTTYVEPFNRISQDLQDGNDLWLSVLGLSGNDALTASDASQRASIFGAMHFHTFDGFRYTFNGIGEYTLFRDFDRSSLVQGRSVRATDKDGLKIQTSVLKAIAVATVNSDTCFLEVSSGGPTSQKVFVNKKPVQEEFYTEESFTIHAENVDIVKNGENTTFVFSNGLTLYIYAREDSLDLAISIPPNWSNTSGLLGVANKNASDDLTSTEYDVLPTDSTPQEIFAFGQTWRVLFDESILKYDSAETTANYTDVSFRPVFDIPEDSEIDNLCGDNLACAYDYGLTGDSSFSLQSAAFDTDQRIIENELQNLPPTMTVPLVLLATVGKTALVNVAAVDSTGGESRILPTGEFSQGTFTTFNSATGQFRWTPKDTSPVKLSFTAEDANGTLAPEAVVKVKLCSGCGENGLCDFGAVTIADSSETFTVVPCKCRVGWTGTRCLDNADGCKDLPCGDGAKCTDEDPEEHESSGLGYTCATFCNTGYEKRNGRCYDINECTSPVSPCEQECVDTPGSFLCRCFRGFSLDSSNKCAANASSQLNTGGVSTENPFYSPSILLWIVCGIAAVLAIFLVVMCCCMFLCRGKKGPDRFTSYNNVDAPMEIESKDPTFSTVQIAERKRGPPVFKRPALQGYKWFFGFSPGELGGSSQPTDGAVSTYDGNDYYEEPIRSPRTPVIHTENNNDMNDVMWRWSRKDMEGHVGDHHSNMNMFKYDPNIRDPFEVLY</sequence>
<dbReference type="PROSITE" id="PS50026">
    <property type="entry name" value="EGF_3"/>
    <property type="match status" value="3"/>
</dbReference>
<reference evidence="15" key="1">
    <citation type="submission" date="2022-03" db="EMBL/GenBank/DDBJ databases">
        <authorList>
            <person name="Martin C."/>
        </authorList>
    </citation>
    <scope>NUCLEOTIDE SEQUENCE</scope>
</reference>
<dbReference type="SMART" id="SM00231">
    <property type="entry name" value="FA58C"/>
    <property type="match status" value="1"/>
</dbReference>
<evidence type="ECO:0000256" key="5">
    <source>
        <dbReference type="ARBA" id="ARBA00022989"/>
    </source>
</evidence>
<comment type="subcellular location">
    <subcellularLocation>
        <location evidence="1">Membrane</location>
    </subcellularLocation>
</comment>
<dbReference type="GO" id="GO:0005509">
    <property type="term" value="F:calcium ion binding"/>
    <property type="evidence" value="ECO:0007669"/>
    <property type="project" value="InterPro"/>
</dbReference>
<feature type="domain" description="EGF-like" evidence="12">
    <location>
        <begin position="389"/>
        <end position="425"/>
    </location>
</feature>
<evidence type="ECO:0000313" key="16">
    <source>
        <dbReference type="Proteomes" id="UP000749559"/>
    </source>
</evidence>
<evidence type="ECO:0000259" key="11">
    <source>
        <dbReference type="PROSITE" id="PS50022"/>
    </source>
</evidence>
<feature type="disulfide bond" evidence="9">
    <location>
        <begin position="91"/>
        <end position="100"/>
    </location>
</feature>
<protein>
    <submittedName>
        <fullName evidence="15">Uncharacterized protein</fullName>
    </submittedName>
</protein>
<organism evidence="15 16">
    <name type="scientific">Owenia fusiformis</name>
    <name type="common">Polychaete worm</name>
    <dbReference type="NCBI Taxonomy" id="6347"/>
    <lineage>
        <taxon>Eukaryota</taxon>
        <taxon>Metazoa</taxon>
        <taxon>Spiralia</taxon>
        <taxon>Lophotrochozoa</taxon>
        <taxon>Annelida</taxon>
        <taxon>Polychaeta</taxon>
        <taxon>Sedentaria</taxon>
        <taxon>Canalipalpata</taxon>
        <taxon>Sabellida</taxon>
        <taxon>Oweniida</taxon>
        <taxon>Oweniidae</taxon>
        <taxon>Owenia</taxon>
    </lineage>
</organism>
<evidence type="ECO:0000256" key="9">
    <source>
        <dbReference type="PROSITE-ProRule" id="PRU00076"/>
    </source>
</evidence>
<evidence type="ECO:0000256" key="7">
    <source>
        <dbReference type="ARBA" id="ARBA00023157"/>
    </source>
</evidence>
<dbReference type="PANTHER" id="PTHR13802">
    <property type="entry name" value="MUCIN 4-RELATED"/>
    <property type="match status" value="1"/>
</dbReference>
<dbReference type="SUPFAM" id="SSF57196">
    <property type="entry name" value="EGF/Laminin"/>
    <property type="match status" value="3"/>
</dbReference>
<dbReference type="SMART" id="SM00723">
    <property type="entry name" value="AMOP"/>
    <property type="match status" value="1"/>
</dbReference>
<dbReference type="PROSITE" id="PS00022">
    <property type="entry name" value="EGF_1"/>
    <property type="match status" value="2"/>
</dbReference>
<dbReference type="SMART" id="SM00539">
    <property type="entry name" value="NIDO"/>
    <property type="match status" value="1"/>
</dbReference>
<dbReference type="InterPro" id="IPR001846">
    <property type="entry name" value="VWF_type-D"/>
</dbReference>
<evidence type="ECO:0000256" key="6">
    <source>
        <dbReference type="ARBA" id="ARBA00023136"/>
    </source>
</evidence>
<dbReference type="Proteomes" id="UP000749559">
    <property type="component" value="Unassembled WGS sequence"/>
</dbReference>
<dbReference type="Pfam" id="PF00754">
    <property type="entry name" value="F5_F8_type_C"/>
    <property type="match status" value="1"/>
</dbReference>
<keyword evidence="5 10" id="KW-1133">Transmembrane helix</keyword>
<feature type="domain" description="VWFD" evidence="14">
    <location>
        <begin position="820"/>
        <end position="1017"/>
    </location>
</feature>
<dbReference type="OrthoDB" id="6158730at2759"/>
<keyword evidence="3 10" id="KW-0812">Transmembrane</keyword>
<dbReference type="InterPro" id="IPR005533">
    <property type="entry name" value="AMOP_dom"/>
</dbReference>
<evidence type="ECO:0000256" key="1">
    <source>
        <dbReference type="ARBA" id="ARBA00004370"/>
    </source>
</evidence>
<dbReference type="InterPro" id="IPR018097">
    <property type="entry name" value="EGF_Ca-bd_CS"/>
</dbReference>
<dbReference type="InterPro" id="IPR051495">
    <property type="entry name" value="Epithelial_Barrier/Signaling"/>
</dbReference>
<dbReference type="Pfam" id="PF00094">
    <property type="entry name" value="VWD"/>
    <property type="match status" value="1"/>
</dbReference>
<feature type="domain" description="EGF-like" evidence="12">
    <location>
        <begin position="1269"/>
        <end position="1305"/>
    </location>
</feature>
<proteinExistence type="predicted"/>
<feature type="disulfide bond" evidence="9">
    <location>
        <begin position="415"/>
        <end position="424"/>
    </location>
</feature>
<dbReference type="Gene3D" id="2.10.25.10">
    <property type="entry name" value="Laminin"/>
    <property type="match status" value="4"/>
</dbReference>
<dbReference type="PROSITE" id="PS00010">
    <property type="entry name" value="ASX_HYDROXYL"/>
    <property type="match status" value="2"/>
</dbReference>